<organism evidence="13 14">
    <name type="scientific">Vireo altiloquus</name>
    <name type="common">Black-whiskered vireo</name>
    <name type="synonym">Muscicapa altiloqua</name>
    <dbReference type="NCBI Taxonomy" id="34956"/>
    <lineage>
        <taxon>Eukaryota</taxon>
        <taxon>Metazoa</taxon>
        <taxon>Chordata</taxon>
        <taxon>Craniata</taxon>
        <taxon>Vertebrata</taxon>
        <taxon>Euteleostomi</taxon>
        <taxon>Archelosauria</taxon>
        <taxon>Archosauria</taxon>
        <taxon>Dinosauria</taxon>
        <taxon>Saurischia</taxon>
        <taxon>Theropoda</taxon>
        <taxon>Coelurosauria</taxon>
        <taxon>Aves</taxon>
        <taxon>Neognathae</taxon>
        <taxon>Neoaves</taxon>
        <taxon>Telluraves</taxon>
        <taxon>Australaves</taxon>
        <taxon>Passeriformes</taxon>
        <taxon>Corvoidea</taxon>
        <taxon>Vireonidae</taxon>
        <taxon>Vireoninae</taxon>
        <taxon>Vireo</taxon>
    </lineage>
</organism>
<comment type="caution">
    <text evidence="13">The sequence shown here is derived from an EMBL/GenBank/DDBJ whole genome shotgun (WGS) entry which is preliminary data.</text>
</comment>
<keyword evidence="4" id="KW-1003">Cell membrane</keyword>
<dbReference type="PANTHER" id="PTHR11453:SF52">
    <property type="entry name" value="ANION EXCHANGE PROTEIN 4"/>
    <property type="match status" value="1"/>
</dbReference>
<feature type="transmembrane region" description="Helical" evidence="9">
    <location>
        <begin position="422"/>
        <end position="440"/>
    </location>
</feature>
<dbReference type="GO" id="GO:0005452">
    <property type="term" value="F:solute:inorganic anion antiporter activity"/>
    <property type="evidence" value="ECO:0007669"/>
    <property type="project" value="InterPro"/>
</dbReference>
<feature type="transmembrane region" description="Helical" evidence="9">
    <location>
        <begin position="452"/>
        <end position="470"/>
    </location>
</feature>
<feature type="compositionally biased region" description="Polar residues" evidence="10">
    <location>
        <begin position="120"/>
        <end position="132"/>
    </location>
</feature>
<keyword evidence="8 9" id="KW-0472">Membrane</keyword>
<feature type="non-terminal residue" evidence="13">
    <location>
        <position position="843"/>
    </location>
</feature>
<feature type="transmembrane region" description="Helical" evidence="9">
    <location>
        <begin position="741"/>
        <end position="760"/>
    </location>
</feature>
<evidence type="ECO:0000256" key="2">
    <source>
        <dbReference type="ARBA" id="ARBA00010993"/>
    </source>
</evidence>
<evidence type="ECO:0000256" key="10">
    <source>
        <dbReference type="SAM" id="MobiDB-lite"/>
    </source>
</evidence>
<feature type="transmembrane region" description="Helical" evidence="9">
    <location>
        <begin position="767"/>
        <end position="786"/>
    </location>
</feature>
<feature type="non-terminal residue" evidence="13">
    <location>
        <position position="1"/>
    </location>
</feature>
<dbReference type="EMBL" id="VZRF01002878">
    <property type="protein sequence ID" value="NWT09988.1"/>
    <property type="molecule type" value="Genomic_DNA"/>
</dbReference>
<evidence type="ECO:0000256" key="9">
    <source>
        <dbReference type="RuleBase" id="RU362035"/>
    </source>
</evidence>
<dbReference type="Pfam" id="PF07565">
    <property type="entry name" value="Band_3_cyto"/>
    <property type="match status" value="1"/>
</dbReference>
<dbReference type="GO" id="GO:0051453">
    <property type="term" value="P:regulation of intracellular pH"/>
    <property type="evidence" value="ECO:0007669"/>
    <property type="project" value="TreeGrafter"/>
</dbReference>
<evidence type="ECO:0000256" key="7">
    <source>
        <dbReference type="ARBA" id="ARBA00023065"/>
    </source>
</evidence>
<feature type="region of interest" description="Disordered" evidence="10">
    <location>
        <begin position="103"/>
        <end position="136"/>
    </location>
</feature>
<feature type="transmembrane region" description="Helical" evidence="9">
    <location>
        <begin position="341"/>
        <end position="361"/>
    </location>
</feature>
<dbReference type="GO" id="GO:0008510">
    <property type="term" value="F:sodium:bicarbonate symporter activity"/>
    <property type="evidence" value="ECO:0007669"/>
    <property type="project" value="TreeGrafter"/>
</dbReference>
<evidence type="ECO:0000256" key="5">
    <source>
        <dbReference type="ARBA" id="ARBA00022692"/>
    </source>
</evidence>
<dbReference type="GO" id="GO:0016323">
    <property type="term" value="C:basolateral plasma membrane"/>
    <property type="evidence" value="ECO:0007669"/>
    <property type="project" value="UniProtKB-SubCell"/>
</dbReference>
<feature type="transmembrane region" description="Helical" evidence="9">
    <location>
        <begin position="813"/>
        <end position="830"/>
    </location>
</feature>
<sequence length="843" mass="93608">RWIKFEEKVEDGGERWSTPHVPALPLHSLFQLRMCLQKGTMLLDLDATTFKEIIEKALSGQPEEAELQPALRERLTALLLLQPQHQPTKSLLQLLAELGLSPCRGRKPSSPTRHPPAASSPGQSEPRNQISETPLKEQLRNRFKKKVLPGAEAAHVAVGEVEFLEKPFAAFIRLRRGVSLGSLAEVSLPSRFLFILLGPPKVKAYHEVGRAMATLLTDELFQRVAWQAKHREDLIAGIEAFLDELIVLPPGKWDPNTRIPPPRCLPSPRRRTAVDPLDQQPHGNGDMTAAGDRASAGHPHSGEELERTGRLFGGLLRDIRRKAPWYGSDFSDALHPQCLSAVLYIYLATVTNAITFGGMLGDATANMQGVLESFLGTAFAGFFFCLFSGQPLTILSSTGPVLVFERLLFSFSQDHSLDYLEFRLWIGLWVAFFGVVLVATEASHLVRYFTRFTEEGFCALISLIFIYDSLKKMLSLADAFPINWQYRLDNVTSYSCTCNLRRLFNLILTCLTTLHHPPLPSIQSPPATLAGLSRTQCLDRGGHLLGTSCQYVPDVTLISFLFFGGTFLLCTALKRFKSSRYFPVGVRKLVSDFAVILAILASCAVDAVLGLETPKLLVPSELQPTNPARGWIVFPFGANPWWVCLVSAVPAVLVTILIFMDQQITAVILNRREYKLQKGAGFHLDLLCVSLLMVVTSVTGLPWYVSATVISLAHMESLRKESATSAPGEHPEFLGIREQRLTGLAVFILMGVSVFMAPVLKHIPMPVLYGVFLHMGVTALNSIQLMDRVRLLLMPAKHQPDLAYLRHVPLRRVHLFTVIQLLCLALLWVLKSTTAAIIFPVMV</sequence>
<dbReference type="InterPro" id="IPR003020">
    <property type="entry name" value="HCO3_transpt_euk"/>
</dbReference>
<proteinExistence type="inferred from homology"/>
<dbReference type="PRINTS" id="PR01232">
    <property type="entry name" value="NAHCO3TRSPRT"/>
</dbReference>
<evidence type="ECO:0000256" key="3">
    <source>
        <dbReference type="ARBA" id="ARBA00022448"/>
    </source>
</evidence>
<dbReference type="Pfam" id="PF00955">
    <property type="entry name" value="HCO3_cotransp"/>
    <property type="match status" value="1"/>
</dbReference>
<dbReference type="NCBIfam" id="TIGR00834">
    <property type="entry name" value="ae"/>
    <property type="match status" value="1"/>
</dbReference>
<reference evidence="13 14" key="1">
    <citation type="submission" date="2019-09" db="EMBL/GenBank/DDBJ databases">
        <title>Bird 10,000 Genomes (B10K) Project - Family phase.</title>
        <authorList>
            <person name="Zhang G."/>
        </authorList>
    </citation>
    <scope>NUCLEOTIDE SEQUENCE [LARGE SCALE GENOMIC DNA]</scope>
    <source>
        <strain evidence="13">B10K-DU-001-22</strain>
        <tissue evidence="13">Muscle</tissue>
    </source>
</reference>
<keyword evidence="5 9" id="KW-0812">Transmembrane</keyword>
<evidence type="ECO:0000259" key="11">
    <source>
        <dbReference type="Pfam" id="PF00955"/>
    </source>
</evidence>
<evidence type="ECO:0000313" key="14">
    <source>
        <dbReference type="Proteomes" id="UP000589495"/>
    </source>
</evidence>
<dbReference type="InterPro" id="IPR013769">
    <property type="entry name" value="Band3_cytoplasmic_dom"/>
</dbReference>
<evidence type="ECO:0000256" key="6">
    <source>
        <dbReference type="ARBA" id="ARBA00022989"/>
    </source>
</evidence>
<feature type="transmembrane region" description="Helical" evidence="9">
    <location>
        <begin position="640"/>
        <end position="660"/>
    </location>
</feature>
<name>A0A7K5KUR6_VIRAL</name>
<dbReference type="InterPro" id="IPR011531">
    <property type="entry name" value="HCO3_transpt-like_TM_dom"/>
</dbReference>
<keyword evidence="6 9" id="KW-1133">Transmembrane helix</keyword>
<gene>
    <name evidence="13" type="primary">Slc4a4_0</name>
    <name evidence="13" type="ORF">VIRALT_R09594</name>
</gene>
<evidence type="ECO:0000256" key="4">
    <source>
        <dbReference type="ARBA" id="ARBA00022475"/>
    </source>
</evidence>
<dbReference type="SUPFAM" id="SSF55804">
    <property type="entry name" value="Phoshotransferase/anion transport protein"/>
    <property type="match status" value="1"/>
</dbReference>
<feature type="transmembrane region" description="Helical" evidence="9">
    <location>
        <begin position="555"/>
        <end position="573"/>
    </location>
</feature>
<dbReference type="PANTHER" id="PTHR11453">
    <property type="entry name" value="ANION EXCHANGE PROTEIN"/>
    <property type="match status" value="1"/>
</dbReference>
<evidence type="ECO:0000259" key="12">
    <source>
        <dbReference type="Pfam" id="PF07565"/>
    </source>
</evidence>
<dbReference type="InterPro" id="IPR003024">
    <property type="entry name" value="Na/HCO3_transpt"/>
</dbReference>
<dbReference type="Proteomes" id="UP000589495">
    <property type="component" value="Unassembled WGS sequence"/>
</dbReference>
<evidence type="ECO:0000313" key="13">
    <source>
        <dbReference type="EMBL" id="NWT09988.1"/>
    </source>
</evidence>
<keyword evidence="3 9" id="KW-0813">Transport</keyword>
<comment type="subcellular location">
    <subcellularLocation>
        <location evidence="1">Basolateral cell membrane</location>
        <topology evidence="1">Multi-pass membrane protein</topology>
    </subcellularLocation>
    <subcellularLocation>
        <location evidence="9">Membrane</location>
        <topology evidence="9">Multi-pass membrane protein</topology>
    </subcellularLocation>
</comment>
<feature type="transmembrane region" description="Helical" evidence="9">
    <location>
        <begin position="681"/>
        <end position="705"/>
    </location>
</feature>
<dbReference type="GO" id="GO:0008509">
    <property type="term" value="F:monoatomic anion transmembrane transporter activity"/>
    <property type="evidence" value="ECO:0007669"/>
    <property type="project" value="InterPro"/>
</dbReference>
<keyword evidence="14" id="KW-1185">Reference proteome</keyword>
<dbReference type="FunFam" id="1.10.287.570:FF:000001">
    <property type="entry name" value="Anion exchange protein"/>
    <property type="match status" value="1"/>
</dbReference>
<feature type="transmembrane region" description="Helical" evidence="9">
    <location>
        <begin position="593"/>
        <end position="611"/>
    </location>
</feature>
<evidence type="ECO:0000256" key="1">
    <source>
        <dbReference type="ARBA" id="ARBA00004554"/>
    </source>
</evidence>
<evidence type="ECO:0000256" key="8">
    <source>
        <dbReference type="ARBA" id="ARBA00023136"/>
    </source>
</evidence>
<feature type="domain" description="Bicarbonate transporter-like transmembrane" evidence="11">
    <location>
        <begin position="310"/>
        <end position="843"/>
    </location>
</feature>
<dbReference type="InterPro" id="IPR016152">
    <property type="entry name" value="PTrfase/Anion_transptr"/>
</dbReference>
<dbReference type="Gene3D" id="1.10.287.570">
    <property type="entry name" value="Helical hairpin bin"/>
    <property type="match status" value="1"/>
</dbReference>
<dbReference type="PRINTS" id="PR01231">
    <property type="entry name" value="HCO3TRNSPORT"/>
</dbReference>
<feature type="region of interest" description="Disordered" evidence="10">
    <location>
        <begin position="257"/>
        <end position="304"/>
    </location>
</feature>
<dbReference type="AlphaFoldDB" id="A0A7K5KUR6"/>
<dbReference type="Gene3D" id="3.40.930.10">
    <property type="entry name" value="Mannitol-specific EII, Chain A"/>
    <property type="match status" value="1"/>
</dbReference>
<comment type="similarity">
    <text evidence="2 9">Belongs to the anion exchanger (TC 2.A.31) family.</text>
</comment>
<accession>A0A7K5KUR6</accession>
<keyword evidence="7 9" id="KW-0406">Ion transport</keyword>
<protein>
    <recommendedName>
        <fullName evidence="9">Anion exchange protein</fullName>
    </recommendedName>
</protein>
<feature type="domain" description="Band 3 cytoplasmic" evidence="12">
    <location>
        <begin position="1"/>
        <end position="255"/>
    </location>
</feature>
<feature type="transmembrane region" description="Helical" evidence="9">
    <location>
        <begin position="373"/>
        <end position="402"/>
    </location>
</feature>